<accession>A0ABS9X6R6</accession>
<organism evidence="2 3">
    <name type="scientific">Colwellia maritima</name>
    <dbReference type="NCBI Taxonomy" id="2912588"/>
    <lineage>
        <taxon>Bacteria</taxon>
        <taxon>Pseudomonadati</taxon>
        <taxon>Pseudomonadota</taxon>
        <taxon>Gammaproteobacteria</taxon>
        <taxon>Alteromonadales</taxon>
        <taxon>Colwelliaceae</taxon>
        <taxon>Colwellia</taxon>
    </lineage>
</organism>
<feature type="transmembrane region" description="Helical" evidence="1">
    <location>
        <begin position="101"/>
        <end position="122"/>
    </location>
</feature>
<gene>
    <name evidence="2" type="ORF">L3081_24220</name>
</gene>
<evidence type="ECO:0000313" key="2">
    <source>
        <dbReference type="EMBL" id="MCI2285935.1"/>
    </source>
</evidence>
<protein>
    <recommendedName>
        <fullName evidence="4">Peptidase M50 domain-containing protein</fullName>
    </recommendedName>
</protein>
<keyword evidence="1" id="KW-0812">Transmembrane</keyword>
<keyword evidence="1" id="KW-1133">Transmembrane helix</keyword>
<evidence type="ECO:0000256" key="1">
    <source>
        <dbReference type="SAM" id="Phobius"/>
    </source>
</evidence>
<sequence>MMQEIINVLIGAFGQWFGVAAFLFVILKIQRRYLLELNRLGGRPLMLFSAAAFVPIHELSHALVALLCGHKVDKVVFFQVTQANTLGYVEHRYKKTFLSPFANMLIGFAPLLGGGVVCYWVTVHLMPSLLSVKYIPQDSEWVKLPDIVSTADTLFHLTKVHYSDGVFWLWAFLMVNMAIFSVPSGADFKGASAGVVITLSLYVLLSVYALGDRVTIDAEIASGVLLVMPFLIMVILTSGLLVGLLTLTNKILGRASCR</sequence>
<evidence type="ECO:0008006" key="4">
    <source>
        <dbReference type="Google" id="ProtNLM"/>
    </source>
</evidence>
<dbReference type="RefSeq" id="WP_242288970.1">
    <property type="nucleotide sequence ID" value="NZ_JAKKSL010000007.1"/>
</dbReference>
<feature type="transmembrane region" description="Helical" evidence="1">
    <location>
        <begin position="193"/>
        <end position="211"/>
    </location>
</feature>
<keyword evidence="1" id="KW-0472">Membrane</keyword>
<feature type="transmembrane region" description="Helical" evidence="1">
    <location>
        <begin position="6"/>
        <end position="27"/>
    </location>
</feature>
<keyword evidence="3" id="KW-1185">Reference proteome</keyword>
<dbReference type="EMBL" id="JAKKSL010000007">
    <property type="protein sequence ID" value="MCI2285935.1"/>
    <property type="molecule type" value="Genomic_DNA"/>
</dbReference>
<dbReference type="Proteomes" id="UP001139646">
    <property type="component" value="Unassembled WGS sequence"/>
</dbReference>
<comment type="caution">
    <text evidence="2">The sequence shown here is derived from an EMBL/GenBank/DDBJ whole genome shotgun (WGS) entry which is preliminary data.</text>
</comment>
<reference evidence="2" key="1">
    <citation type="submission" date="2022-01" db="EMBL/GenBank/DDBJ databases">
        <title>Colwellia maritima, isolated from seawater.</title>
        <authorList>
            <person name="Kristyanto S."/>
            <person name="Jung J."/>
            <person name="Jeon C.O."/>
        </authorList>
    </citation>
    <scope>NUCLEOTIDE SEQUENCE</scope>
    <source>
        <strain evidence="2">MSW7</strain>
    </source>
</reference>
<evidence type="ECO:0000313" key="3">
    <source>
        <dbReference type="Proteomes" id="UP001139646"/>
    </source>
</evidence>
<feature type="transmembrane region" description="Helical" evidence="1">
    <location>
        <begin position="167"/>
        <end position="186"/>
    </location>
</feature>
<proteinExistence type="predicted"/>
<feature type="transmembrane region" description="Helical" evidence="1">
    <location>
        <begin position="223"/>
        <end position="248"/>
    </location>
</feature>
<name>A0ABS9X6R6_9GAMM</name>